<keyword evidence="3" id="KW-1185">Reference proteome</keyword>
<dbReference type="STRING" id="94128.A0A2A3E506"/>
<feature type="domain" description="MADF" evidence="1">
    <location>
        <begin position="12"/>
        <end position="99"/>
    </location>
</feature>
<dbReference type="SMART" id="SM00595">
    <property type="entry name" value="MADF"/>
    <property type="match status" value="1"/>
</dbReference>
<evidence type="ECO:0000313" key="2">
    <source>
        <dbReference type="EMBL" id="PBC26775.1"/>
    </source>
</evidence>
<dbReference type="PROSITE" id="PS51029">
    <property type="entry name" value="MADF"/>
    <property type="match status" value="1"/>
</dbReference>
<proteinExistence type="predicted"/>
<dbReference type="EMBL" id="KZ288369">
    <property type="protein sequence ID" value="PBC26775.1"/>
    <property type="molecule type" value="Genomic_DNA"/>
</dbReference>
<dbReference type="Pfam" id="PF10545">
    <property type="entry name" value="MADF_DNA_bdg"/>
    <property type="match status" value="1"/>
</dbReference>
<accession>A0A2A3E506</accession>
<name>A0A2A3E506_APICC</name>
<dbReference type="InterPro" id="IPR006578">
    <property type="entry name" value="MADF-dom"/>
</dbReference>
<sequence>MSSKWNEKLVINFLKEYEQYPCLWNPYHKNYYNCYEKNKALQKIIDDLNIPGFTVIDYLHQIKSIREKYKMEQMKMIKTLQQSQQEYKSPFCWYNIVADMLMKVIADEEKVQQRETTKSLSSDNIKRINNEKNYDQRNKSVEKPSHLTKKNNMNTIIKEKKIKYIPYSQFRPKENYLTDRKEDHTSLLKPTRDTEFETMEYPELVSKTSMDSKLNDISSLRKNYENYESPFLKCPLCDLPYQSLNNTDLSIYYSKKNVNYSGDSEILPKLPKHTSNGNLITKSKSTSVESVKEKQNLKTYTNAEVQYSNDSRKSSKHDIETPMQINIPVITNKLQFDTIKASTHLKIILSDPNKSLKSKSLAIENAFQNMKFIQNEKLETSTKEIQVFPENIHQFKKNEIDTNTINYIDKEVQNTVSITDGIKKSVSLQTLNQIDQKENQTDKYKKNSTESKEVLVNIIDQISKGIQTTIFVSRGNLTCHISLQNMTETGTTMSIHQIRNIGCVTKESKQFKSNFVQCISKEKFPSLIQSKSCNSVTYIQNMDLKHCVKKKKSEDSCLINTCPQNILHLCKEDPSVMSLLQQLLQNILFIHEEKTQCGKLKKQIDFSDDHKYYPKENCLINPTKMVSAIKSHIMMLELKDIKELKESYQKLGTKSFSQGVQKKPSLKKIDTSICNNKLIMTEEIFMPIFRSTITKQYEKQKIMDKTLILDKKKKFLMTDKNVCTYLNCKDIGINGSFHRDIQIQSDSQLFKDSACLARDIRERVNVGVQKRDPILVRVIKCNENQAIIRSDKETLTMMTDMNYDKKYISKRIETCGRSTCIPSTICRKLSETNLKCALYKERANQVIDNYHKQHFKNNICDINCKNNVFYDWTNVTNNVVNSKIPMCVRSQKYMYARNK</sequence>
<dbReference type="Proteomes" id="UP000242457">
    <property type="component" value="Unassembled WGS sequence"/>
</dbReference>
<reference evidence="2 3" key="1">
    <citation type="submission" date="2014-07" db="EMBL/GenBank/DDBJ databases">
        <title>Genomic and transcriptomic analysis on Apis cerana provide comprehensive insights into honey bee biology.</title>
        <authorList>
            <person name="Diao Q."/>
            <person name="Sun L."/>
            <person name="Zheng H."/>
            <person name="Zheng H."/>
            <person name="Xu S."/>
            <person name="Wang S."/>
            <person name="Zeng Z."/>
            <person name="Hu F."/>
            <person name="Su S."/>
            <person name="Wu J."/>
        </authorList>
    </citation>
    <scope>NUCLEOTIDE SEQUENCE [LARGE SCALE GENOMIC DNA]</scope>
    <source>
        <tissue evidence="2">Pupae without intestine</tissue>
    </source>
</reference>
<dbReference type="AlphaFoldDB" id="A0A2A3E506"/>
<protein>
    <recommendedName>
        <fullName evidence="1">MADF domain-containing protein</fullName>
    </recommendedName>
</protein>
<evidence type="ECO:0000259" key="1">
    <source>
        <dbReference type="PROSITE" id="PS51029"/>
    </source>
</evidence>
<organism evidence="2 3">
    <name type="scientific">Apis cerana cerana</name>
    <name type="common">Oriental honeybee</name>
    <dbReference type="NCBI Taxonomy" id="94128"/>
    <lineage>
        <taxon>Eukaryota</taxon>
        <taxon>Metazoa</taxon>
        <taxon>Ecdysozoa</taxon>
        <taxon>Arthropoda</taxon>
        <taxon>Hexapoda</taxon>
        <taxon>Insecta</taxon>
        <taxon>Pterygota</taxon>
        <taxon>Neoptera</taxon>
        <taxon>Endopterygota</taxon>
        <taxon>Hymenoptera</taxon>
        <taxon>Apocrita</taxon>
        <taxon>Aculeata</taxon>
        <taxon>Apoidea</taxon>
        <taxon>Anthophila</taxon>
        <taxon>Apidae</taxon>
        <taxon>Apis</taxon>
    </lineage>
</organism>
<evidence type="ECO:0000313" key="3">
    <source>
        <dbReference type="Proteomes" id="UP000242457"/>
    </source>
</evidence>
<gene>
    <name evidence="2" type="ORF">APICC_09501</name>
</gene>
<dbReference type="OrthoDB" id="6629625at2759"/>